<dbReference type="EMBL" id="JAHESE010000023">
    <property type="protein sequence ID" value="MBT1710526.1"/>
    <property type="molecule type" value="Genomic_DNA"/>
</dbReference>
<dbReference type="CDD" id="cd00156">
    <property type="entry name" value="REC"/>
    <property type="match status" value="1"/>
</dbReference>
<proteinExistence type="predicted"/>
<dbReference type="InterPro" id="IPR050595">
    <property type="entry name" value="Bact_response_regulator"/>
</dbReference>
<dbReference type="InterPro" id="IPR001789">
    <property type="entry name" value="Sig_transdc_resp-reg_receiver"/>
</dbReference>
<evidence type="ECO:0000259" key="3">
    <source>
        <dbReference type="PROSITE" id="PS50110"/>
    </source>
</evidence>
<dbReference type="AlphaFoldDB" id="A0AAP2E006"/>
<name>A0AAP2E006_9BACT</name>
<evidence type="ECO:0000256" key="2">
    <source>
        <dbReference type="PROSITE-ProRule" id="PRU00169"/>
    </source>
</evidence>
<dbReference type="InterPro" id="IPR011006">
    <property type="entry name" value="CheY-like_superfamily"/>
</dbReference>
<dbReference type="SUPFAM" id="SSF52172">
    <property type="entry name" value="CheY-like"/>
    <property type="match status" value="1"/>
</dbReference>
<keyword evidence="5" id="KW-1185">Reference proteome</keyword>
<dbReference type="PROSITE" id="PS50110">
    <property type="entry name" value="RESPONSE_REGULATORY"/>
    <property type="match status" value="1"/>
</dbReference>
<dbReference type="Pfam" id="PF00072">
    <property type="entry name" value="Response_reg"/>
    <property type="match status" value="1"/>
</dbReference>
<feature type="domain" description="Response regulatory" evidence="3">
    <location>
        <begin position="8"/>
        <end position="122"/>
    </location>
</feature>
<evidence type="ECO:0000313" key="4">
    <source>
        <dbReference type="EMBL" id="MBT1710526.1"/>
    </source>
</evidence>
<gene>
    <name evidence="4" type="ORF">KK062_19940</name>
</gene>
<protein>
    <submittedName>
        <fullName evidence="4">Response regulator</fullName>
    </submittedName>
</protein>
<reference evidence="4 5" key="1">
    <citation type="submission" date="2021-05" db="EMBL/GenBank/DDBJ databases">
        <title>A Polyphasic approach of four new species of the genus Ohtaekwangia: Ohtaekwangia histidinii sp. nov., Ohtaekwangia cretensis sp. nov., Ohtaekwangia indiensis sp. nov., Ohtaekwangia reichenbachii sp. nov. from diverse environment.</title>
        <authorList>
            <person name="Octaviana S."/>
        </authorList>
    </citation>
    <scope>NUCLEOTIDE SEQUENCE [LARGE SCALE GENOMIC DNA]</scope>
    <source>
        <strain evidence="4 5">PWU5</strain>
    </source>
</reference>
<evidence type="ECO:0000313" key="5">
    <source>
        <dbReference type="Proteomes" id="UP001319080"/>
    </source>
</evidence>
<dbReference type="Gene3D" id="3.40.50.2300">
    <property type="match status" value="1"/>
</dbReference>
<comment type="caution">
    <text evidence="4">The sequence shown here is derived from an EMBL/GenBank/DDBJ whole genome shotgun (WGS) entry which is preliminary data.</text>
</comment>
<dbReference type="SMART" id="SM00448">
    <property type="entry name" value="REC"/>
    <property type="match status" value="1"/>
</dbReference>
<feature type="modified residue" description="4-aspartylphosphate" evidence="2">
    <location>
        <position position="56"/>
    </location>
</feature>
<evidence type="ECO:0000256" key="1">
    <source>
        <dbReference type="ARBA" id="ARBA00022553"/>
    </source>
</evidence>
<dbReference type="PANTHER" id="PTHR44591:SF3">
    <property type="entry name" value="RESPONSE REGULATORY DOMAIN-CONTAINING PROTEIN"/>
    <property type="match status" value="1"/>
</dbReference>
<sequence>MQKKLPVKILVVDDEQLDLFVTKKLLGLEFEAEGFTSVEEALRWARDNHFDVVLIDYYLTPTILAHHVLKDLRAIKGDTFKAFVLSNYVDDQQARELRSAGFADIIYKPITLEKFREHVKAE</sequence>
<keyword evidence="1 2" id="KW-0597">Phosphoprotein</keyword>
<organism evidence="4 5">
    <name type="scientific">Dawidia cretensis</name>
    <dbReference type="NCBI Taxonomy" id="2782350"/>
    <lineage>
        <taxon>Bacteria</taxon>
        <taxon>Pseudomonadati</taxon>
        <taxon>Bacteroidota</taxon>
        <taxon>Cytophagia</taxon>
        <taxon>Cytophagales</taxon>
        <taxon>Chryseotaleaceae</taxon>
        <taxon>Dawidia</taxon>
    </lineage>
</organism>
<accession>A0AAP2E006</accession>
<dbReference type="PANTHER" id="PTHR44591">
    <property type="entry name" value="STRESS RESPONSE REGULATOR PROTEIN 1"/>
    <property type="match status" value="1"/>
</dbReference>
<dbReference type="Proteomes" id="UP001319080">
    <property type="component" value="Unassembled WGS sequence"/>
</dbReference>
<dbReference type="GO" id="GO:0000160">
    <property type="term" value="P:phosphorelay signal transduction system"/>
    <property type="evidence" value="ECO:0007669"/>
    <property type="project" value="InterPro"/>
</dbReference>